<keyword evidence="1" id="KW-0560">Oxidoreductase</keyword>
<evidence type="ECO:0000313" key="4">
    <source>
        <dbReference type="Proteomes" id="UP000236732"/>
    </source>
</evidence>
<sequence length="377" mass="39775">MSRVIVLGAGVLGASVAYHLAVAGAQVVVIEAGGPAAGTSSATFSMDVTHLKTPRTYYELNRASSALHATLADELEGPSWRHPMPAIQWGDSEESRRGLRERAVRLRSWGHPCRLADPSELRELAPAVDPASCTASELVVHDQSAWYDAPLFVQRLLDRAATLGADIRYGLRAHALIRRGDAVAGVETGARRWEADLVVNCTGPDADRIAALAGSDLPMSQIPGLVGESTPVPGLRLDAILATPQVDLRPAPGDRICSISWPVDALLSEQSDDALADRLHAGGQRILPALRTARLAGVRLGVRPVPADGLPLAGTHPGAPGLYHLVSHSGVNLAPELGRLAAQEIIDGEGPDLAPYRVTRDIAASVKDESLTLMTTS</sequence>
<dbReference type="RefSeq" id="WP_160150377.1">
    <property type="nucleotide sequence ID" value="NZ_FNVT01000006.1"/>
</dbReference>
<dbReference type="GO" id="GO:0016491">
    <property type="term" value="F:oxidoreductase activity"/>
    <property type="evidence" value="ECO:0007669"/>
    <property type="project" value="UniProtKB-KW"/>
</dbReference>
<feature type="domain" description="FAD dependent oxidoreductase" evidence="2">
    <location>
        <begin position="3"/>
        <end position="343"/>
    </location>
</feature>
<dbReference type="InterPro" id="IPR036188">
    <property type="entry name" value="FAD/NAD-bd_sf"/>
</dbReference>
<dbReference type="GO" id="GO:0005737">
    <property type="term" value="C:cytoplasm"/>
    <property type="evidence" value="ECO:0007669"/>
    <property type="project" value="TreeGrafter"/>
</dbReference>
<organism evidence="3 4">
    <name type="scientific">Nonomuraea solani</name>
    <dbReference type="NCBI Taxonomy" id="1144553"/>
    <lineage>
        <taxon>Bacteria</taxon>
        <taxon>Bacillati</taxon>
        <taxon>Actinomycetota</taxon>
        <taxon>Actinomycetes</taxon>
        <taxon>Streptosporangiales</taxon>
        <taxon>Streptosporangiaceae</taxon>
        <taxon>Nonomuraea</taxon>
    </lineage>
</organism>
<dbReference type="PANTHER" id="PTHR13847:SF289">
    <property type="entry name" value="GLYCINE OXIDASE"/>
    <property type="match status" value="1"/>
</dbReference>
<evidence type="ECO:0000313" key="3">
    <source>
        <dbReference type="EMBL" id="SEG88859.1"/>
    </source>
</evidence>
<accession>A0A1H6DUE4</accession>
<protein>
    <submittedName>
        <fullName evidence="3">Glycine/D-amino acid oxidase</fullName>
    </submittedName>
</protein>
<gene>
    <name evidence="3" type="ORF">SAMN05444920_106316</name>
</gene>
<evidence type="ECO:0000256" key="1">
    <source>
        <dbReference type="ARBA" id="ARBA00023002"/>
    </source>
</evidence>
<proteinExistence type="predicted"/>
<dbReference type="PANTHER" id="PTHR13847">
    <property type="entry name" value="SARCOSINE DEHYDROGENASE-RELATED"/>
    <property type="match status" value="1"/>
</dbReference>
<name>A0A1H6DUE4_9ACTN</name>
<evidence type="ECO:0000259" key="2">
    <source>
        <dbReference type="Pfam" id="PF01266"/>
    </source>
</evidence>
<dbReference type="Gene3D" id="3.50.50.60">
    <property type="entry name" value="FAD/NAD(P)-binding domain"/>
    <property type="match status" value="1"/>
</dbReference>
<dbReference type="Pfam" id="PF01266">
    <property type="entry name" value="DAO"/>
    <property type="match status" value="1"/>
</dbReference>
<dbReference type="AlphaFoldDB" id="A0A1H6DUE4"/>
<dbReference type="EMBL" id="FNVT01000006">
    <property type="protein sequence ID" value="SEG88859.1"/>
    <property type="molecule type" value="Genomic_DNA"/>
</dbReference>
<dbReference type="Gene3D" id="3.30.9.10">
    <property type="entry name" value="D-Amino Acid Oxidase, subunit A, domain 2"/>
    <property type="match status" value="1"/>
</dbReference>
<dbReference type="SUPFAM" id="SSF51905">
    <property type="entry name" value="FAD/NAD(P)-binding domain"/>
    <property type="match status" value="1"/>
</dbReference>
<dbReference type="Proteomes" id="UP000236732">
    <property type="component" value="Unassembled WGS sequence"/>
</dbReference>
<reference evidence="3 4" key="1">
    <citation type="submission" date="2016-10" db="EMBL/GenBank/DDBJ databases">
        <authorList>
            <person name="de Groot N.N."/>
        </authorList>
    </citation>
    <scope>NUCLEOTIDE SEQUENCE [LARGE SCALE GENOMIC DNA]</scope>
    <source>
        <strain evidence="3 4">CGMCC 4.7037</strain>
    </source>
</reference>
<dbReference type="InterPro" id="IPR006076">
    <property type="entry name" value="FAD-dep_OxRdtase"/>
</dbReference>
<keyword evidence="4" id="KW-1185">Reference proteome</keyword>
<dbReference type="OrthoDB" id="4775411at2"/>